<accession>A0A0E3SLT9</accession>
<dbReference type="RefSeq" id="WP_048108770.1">
    <property type="nucleotide sequence ID" value="NZ_CP009517.1"/>
</dbReference>
<organism evidence="1 2">
    <name type="scientific">Methanosarcina barkeri 3</name>
    <dbReference type="NCBI Taxonomy" id="1434107"/>
    <lineage>
        <taxon>Archaea</taxon>
        <taxon>Methanobacteriati</taxon>
        <taxon>Methanobacteriota</taxon>
        <taxon>Stenosarchaea group</taxon>
        <taxon>Methanomicrobia</taxon>
        <taxon>Methanosarcinales</taxon>
        <taxon>Methanosarcinaceae</taxon>
        <taxon>Methanosarcina</taxon>
    </lineage>
</organism>
<proteinExistence type="predicted"/>
<evidence type="ECO:0000313" key="1">
    <source>
        <dbReference type="EMBL" id="AKB83081.1"/>
    </source>
</evidence>
<dbReference type="AlphaFoldDB" id="A0A0E3SLT9"/>
<dbReference type="PATRIC" id="fig|1434107.4.peg.3176"/>
<reference evidence="1" key="1">
    <citation type="submission" date="2014-07" db="EMBL/GenBank/DDBJ databases">
        <title>Methanogenic archaea and the global carbon cycle.</title>
        <authorList>
            <person name="Henriksen J.R."/>
            <person name="Luke J."/>
            <person name="Reinhart S."/>
            <person name="Benedict M.N."/>
            <person name="Youngblut N.D."/>
            <person name="Metcalf M.E."/>
            <person name="Whitaker R.J."/>
            <person name="Metcalf W.W."/>
        </authorList>
    </citation>
    <scope>NUCLEOTIDE SEQUENCE [LARGE SCALE GENOMIC DNA]</scope>
    <source>
        <strain evidence="1">3</strain>
    </source>
</reference>
<dbReference type="EMBL" id="CP009517">
    <property type="protein sequence ID" value="AKB83081.1"/>
    <property type="molecule type" value="Genomic_DNA"/>
</dbReference>
<dbReference type="Proteomes" id="UP000033066">
    <property type="component" value="Chromosome"/>
</dbReference>
<keyword evidence="2" id="KW-1185">Reference proteome</keyword>
<gene>
    <name evidence="1" type="ORF">MSBR3_2503</name>
</gene>
<sequence>MSPCSKTKALSLLILILLLLVPIAGAASNTGSIKKADLYQAPENSTNENALFAELSANVELYNKNFDKVPDILQRLVASEEIAGKIKLENGEMLYVTLLMGGGQVRDFYSYETPDDPNSKFGPSITVETDEKTIQNVLDSKEPLKEAVKSMNDGSLKVETEGLFRNFMLSTLKTFYK</sequence>
<dbReference type="GeneID" id="24790115"/>
<dbReference type="HOGENOM" id="CLU_129663_0_0_2"/>
<dbReference type="OrthoDB" id="134928at2157"/>
<name>A0A0E3SLT9_METBA</name>
<evidence type="ECO:0000313" key="2">
    <source>
        <dbReference type="Proteomes" id="UP000033066"/>
    </source>
</evidence>
<protein>
    <submittedName>
        <fullName evidence="1">Uncharacterized protein</fullName>
    </submittedName>
</protein>
<dbReference type="KEGG" id="mbak:MSBR3_2503"/>